<dbReference type="SUPFAM" id="SSF53098">
    <property type="entry name" value="Ribonuclease H-like"/>
    <property type="match status" value="1"/>
</dbReference>
<sequence length="98" mass="11011">MAPDFLVLVRSLRRDPFFLLKSGCLFGSQAGVEVHKKVILETDSILVKNFITKGCNKSSPLFKLLQDFNELLSRGWQVLVRVINRCCNSVVDKLAKSA</sequence>
<dbReference type="InterPro" id="IPR036397">
    <property type="entry name" value="RNaseH_sf"/>
</dbReference>
<gene>
    <name evidence="2" type="ORF">G2W53_013477</name>
</gene>
<dbReference type="InterPro" id="IPR012337">
    <property type="entry name" value="RNaseH-like_sf"/>
</dbReference>
<comment type="caution">
    <text evidence="2">The sequence shown here is derived from an EMBL/GenBank/DDBJ whole genome shotgun (WGS) entry which is preliminary data.</text>
</comment>
<dbReference type="InterPro" id="IPR044730">
    <property type="entry name" value="RNase_H-like_dom_plant"/>
</dbReference>
<dbReference type="CDD" id="cd06222">
    <property type="entry name" value="RNase_H_like"/>
    <property type="match status" value="1"/>
</dbReference>
<evidence type="ECO:0000313" key="2">
    <source>
        <dbReference type="EMBL" id="KAF7831144.1"/>
    </source>
</evidence>
<proteinExistence type="predicted"/>
<keyword evidence="3" id="KW-1185">Reference proteome</keyword>
<dbReference type="GO" id="GO:0004523">
    <property type="term" value="F:RNA-DNA hybrid ribonuclease activity"/>
    <property type="evidence" value="ECO:0007669"/>
    <property type="project" value="InterPro"/>
</dbReference>
<accession>A0A834TZT5</accession>
<dbReference type="Pfam" id="PF13456">
    <property type="entry name" value="RVT_3"/>
    <property type="match status" value="1"/>
</dbReference>
<organism evidence="2 3">
    <name type="scientific">Senna tora</name>
    <dbReference type="NCBI Taxonomy" id="362788"/>
    <lineage>
        <taxon>Eukaryota</taxon>
        <taxon>Viridiplantae</taxon>
        <taxon>Streptophyta</taxon>
        <taxon>Embryophyta</taxon>
        <taxon>Tracheophyta</taxon>
        <taxon>Spermatophyta</taxon>
        <taxon>Magnoliopsida</taxon>
        <taxon>eudicotyledons</taxon>
        <taxon>Gunneridae</taxon>
        <taxon>Pentapetalae</taxon>
        <taxon>rosids</taxon>
        <taxon>fabids</taxon>
        <taxon>Fabales</taxon>
        <taxon>Fabaceae</taxon>
        <taxon>Caesalpinioideae</taxon>
        <taxon>Cassia clade</taxon>
        <taxon>Senna</taxon>
    </lineage>
</organism>
<reference evidence="2" key="1">
    <citation type="submission" date="2020-09" db="EMBL/GenBank/DDBJ databases">
        <title>Genome-Enabled Discovery of Anthraquinone Biosynthesis in Senna tora.</title>
        <authorList>
            <person name="Kang S.-H."/>
            <person name="Pandey R.P."/>
            <person name="Lee C.-M."/>
            <person name="Sim J.-S."/>
            <person name="Jeong J.-T."/>
            <person name="Choi B.-S."/>
            <person name="Jung M."/>
            <person name="Ginzburg D."/>
            <person name="Zhao K."/>
            <person name="Won S.Y."/>
            <person name="Oh T.-J."/>
            <person name="Yu Y."/>
            <person name="Kim N.-H."/>
            <person name="Lee O.R."/>
            <person name="Lee T.-H."/>
            <person name="Bashyal P."/>
            <person name="Kim T.-S."/>
            <person name="Lee W.-H."/>
            <person name="Kawkins C."/>
            <person name="Kim C.-K."/>
            <person name="Kim J.S."/>
            <person name="Ahn B.O."/>
            <person name="Rhee S.Y."/>
            <person name="Sohng J.K."/>
        </authorList>
    </citation>
    <scope>NUCLEOTIDE SEQUENCE</scope>
    <source>
        <tissue evidence="2">Leaf</tissue>
    </source>
</reference>
<dbReference type="GO" id="GO:0003676">
    <property type="term" value="F:nucleic acid binding"/>
    <property type="evidence" value="ECO:0007669"/>
    <property type="project" value="InterPro"/>
</dbReference>
<dbReference type="Gene3D" id="3.30.420.10">
    <property type="entry name" value="Ribonuclease H-like superfamily/Ribonuclease H"/>
    <property type="match status" value="1"/>
</dbReference>
<protein>
    <recommendedName>
        <fullName evidence="1">RNase H type-1 domain-containing protein</fullName>
    </recommendedName>
</protein>
<dbReference type="OrthoDB" id="1436370at2759"/>
<dbReference type="InterPro" id="IPR002156">
    <property type="entry name" value="RNaseH_domain"/>
</dbReference>
<dbReference type="AlphaFoldDB" id="A0A834TZT5"/>
<evidence type="ECO:0000259" key="1">
    <source>
        <dbReference type="Pfam" id="PF13456"/>
    </source>
</evidence>
<dbReference type="Proteomes" id="UP000634136">
    <property type="component" value="Unassembled WGS sequence"/>
</dbReference>
<name>A0A834TZT5_9FABA</name>
<dbReference type="EMBL" id="JAAIUW010000005">
    <property type="protein sequence ID" value="KAF7831144.1"/>
    <property type="molecule type" value="Genomic_DNA"/>
</dbReference>
<evidence type="ECO:0000313" key="3">
    <source>
        <dbReference type="Proteomes" id="UP000634136"/>
    </source>
</evidence>
<feature type="domain" description="RNase H type-1" evidence="1">
    <location>
        <begin position="35"/>
        <end position="98"/>
    </location>
</feature>